<dbReference type="PANTHER" id="PTHR43280:SF29">
    <property type="entry name" value="ARAC-FAMILY TRANSCRIPTIONAL REGULATOR"/>
    <property type="match status" value="1"/>
</dbReference>
<evidence type="ECO:0000256" key="3">
    <source>
        <dbReference type="ARBA" id="ARBA00023163"/>
    </source>
</evidence>
<dbReference type="AlphaFoldDB" id="A0A1N7L5J7"/>
<evidence type="ECO:0000256" key="1">
    <source>
        <dbReference type="ARBA" id="ARBA00023015"/>
    </source>
</evidence>
<evidence type="ECO:0000256" key="2">
    <source>
        <dbReference type="ARBA" id="ARBA00023125"/>
    </source>
</evidence>
<dbReference type="RefSeq" id="WP_076386461.1">
    <property type="nucleotide sequence ID" value="NZ_FTOI01000004.1"/>
</dbReference>
<dbReference type="SUPFAM" id="SSF46689">
    <property type="entry name" value="Homeodomain-like"/>
    <property type="match status" value="1"/>
</dbReference>
<dbReference type="PANTHER" id="PTHR43280">
    <property type="entry name" value="ARAC-FAMILY TRANSCRIPTIONAL REGULATOR"/>
    <property type="match status" value="1"/>
</dbReference>
<dbReference type="SMART" id="SM00342">
    <property type="entry name" value="HTH_ARAC"/>
    <property type="match status" value="1"/>
</dbReference>
<feature type="transmembrane region" description="Helical" evidence="5">
    <location>
        <begin position="198"/>
        <end position="215"/>
    </location>
</feature>
<dbReference type="STRING" id="713588.SAMN05421789_104238"/>
<reference evidence="8" key="1">
    <citation type="submission" date="2017-01" db="EMBL/GenBank/DDBJ databases">
        <authorList>
            <person name="Varghese N."/>
            <person name="Submissions S."/>
        </authorList>
    </citation>
    <scope>NUCLEOTIDE SEQUENCE [LARGE SCALE GENOMIC DNA]</scope>
    <source>
        <strain evidence="8">DSM 23145</strain>
    </source>
</reference>
<feature type="domain" description="HTH araC/xylS-type" evidence="6">
    <location>
        <begin position="270"/>
        <end position="371"/>
    </location>
</feature>
<keyword evidence="8" id="KW-1185">Reference proteome</keyword>
<keyword evidence="5" id="KW-0812">Transmembrane</keyword>
<dbReference type="EMBL" id="FTOI01000004">
    <property type="protein sequence ID" value="SIS69129.1"/>
    <property type="molecule type" value="Genomic_DNA"/>
</dbReference>
<feature type="region of interest" description="Disordered" evidence="4">
    <location>
        <begin position="229"/>
        <end position="250"/>
    </location>
</feature>
<name>A0A1N7L5J7_9FLAO</name>
<proteinExistence type="predicted"/>
<keyword evidence="3" id="KW-0804">Transcription</keyword>
<dbReference type="GO" id="GO:0043565">
    <property type="term" value="F:sequence-specific DNA binding"/>
    <property type="evidence" value="ECO:0007669"/>
    <property type="project" value="InterPro"/>
</dbReference>
<dbReference type="OrthoDB" id="9779074at2"/>
<evidence type="ECO:0000313" key="8">
    <source>
        <dbReference type="Proteomes" id="UP000185839"/>
    </source>
</evidence>
<protein>
    <submittedName>
        <fullName evidence="7">Helix-turn-helix domain-containing protein</fullName>
    </submittedName>
</protein>
<sequence>MQYLFLTGIILSAFHSFVLFSKNDKRLSDYVLALWFCFSGISLFSFFLVYSDKHLIYPSLTVLGMPFPLLIGPLLLLYTKYQTTTNSFKKSDLLHVFPFAIVFFLFVNIYFLPFESRSEILRSGGRGYEMQGFIKLLAIYISGMVYIPWSAKKLLDYKKNINNQFSNTERINFNWLLYLIIGMAIVWIIILFVQDDRFIFGAVSLFIIWMSYFGTKQVQIFRANSFPSEEEEEEPHSDICEENNRDAETPRYSKSSLNVENILEIHAALIKVLNEKQPYLNPELKLTDLAVLLGVHPNHLSQVINSQCGKSFYDLINERRIQEFIFRLKQKESKQYTLVALAFDCGFNSKASFNRNFKKYTQLTPSDYYKISMQQIETYLPVEEMFI</sequence>
<dbReference type="Gene3D" id="1.10.10.60">
    <property type="entry name" value="Homeodomain-like"/>
    <property type="match status" value="2"/>
</dbReference>
<dbReference type="GO" id="GO:0003700">
    <property type="term" value="F:DNA-binding transcription factor activity"/>
    <property type="evidence" value="ECO:0007669"/>
    <property type="project" value="InterPro"/>
</dbReference>
<dbReference type="InterPro" id="IPR009057">
    <property type="entry name" value="Homeodomain-like_sf"/>
</dbReference>
<feature type="transmembrane region" description="Helical" evidence="5">
    <location>
        <begin position="62"/>
        <end position="81"/>
    </location>
</feature>
<dbReference type="Pfam" id="PF12833">
    <property type="entry name" value="HTH_18"/>
    <property type="match status" value="1"/>
</dbReference>
<keyword evidence="5" id="KW-1133">Transmembrane helix</keyword>
<evidence type="ECO:0000256" key="5">
    <source>
        <dbReference type="SAM" id="Phobius"/>
    </source>
</evidence>
<feature type="transmembrane region" description="Helical" evidence="5">
    <location>
        <begin position="133"/>
        <end position="151"/>
    </location>
</feature>
<keyword evidence="5" id="KW-0472">Membrane</keyword>
<organism evidence="7 8">
    <name type="scientific">Kaistella chaponensis</name>
    <dbReference type="NCBI Taxonomy" id="713588"/>
    <lineage>
        <taxon>Bacteria</taxon>
        <taxon>Pseudomonadati</taxon>
        <taxon>Bacteroidota</taxon>
        <taxon>Flavobacteriia</taxon>
        <taxon>Flavobacteriales</taxon>
        <taxon>Weeksellaceae</taxon>
        <taxon>Chryseobacterium group</taxon>
        <taxon>Kaistella</taxon>
    </lineage>
</organism>
<feature type="transmembrane region" description="Helical" evidence="5">
    <location>
        <begin position="93"/>
        <end position="112"/>
    </location>
</feature>
<evidence type="ECO:0000313" key="7">
    <source>
        <dbReference type="EMBL" id="SIS69129.1"/>
    </source>
</evidence>
<gene>
    <name evidence="7" type="ORF">SAMN05421789_104238</name>
</gene>
<feature type="transmembrane region" description="Helical" evidence="5">
    <location>
        <begin position="171"/>
        <end position="193"/>
    </location>
</feature>
<accession>A0A1N7L5J7</accession>
<dbReference type="InterPro" id="IPR018060">
    <property type="entry name" value="HTH_AraC"/>
</dbReference>
<feature type="transmembrane region" description="Helical" evidence="5">
    <location>
        <begin position="30"/>
        <end position="50"/>
    </location>
</feature>
<dbReference type="PROSITE" id="PS01124">
    <property type="entry name" value="HTH_ARAC_FAMILY_2"/>
    <property type="match status" value="1"/>
</dbReference>
<evidence type="ECO:0000259" key="6">
    <source>
        <dbReference type="PROSITE" id="PS01124"/>
    </source>
</evidence>
<keyword evidence="2" id="KW-0238">DNA-binding</keyword>
<evidence type="ECO:0000256" key="4">
    <source>
        <dbReference type="SAM" id="MobiDB-lite"/>
    </source>
</evidence>
<keyword evidence="1" id="KW-0805">Transcription regulation</keyword>
<feature type="compositionally biased region" description="Basic and acidic residues" evidence="4">
    <location>
        <begin position="236"/>
        <end position="250"/>
    </location>
</feature>
<dbReference type="Proteomes" id="UP000185839">
    <property type="component" value="Unassembled WGS sequence"/>
</dbReference>